<dbReference type="EMBL" id="PJRP01000027">
    <property type="protein sequence ID" value="PLP96488.1"/>
    <property type="molecule type" value="Genomic_DNA"/>
</dbReference>
<evidence type="ECO:0000313" key="1">
    <source>
        <dbReference type="EMBL" id="PLP96488.1"/>
    </source>
</evidence>
<protein>
    <submittedName>
        <fullName evidence="1">Uncharacterized protein</fullName>
    </submittedName>
</protein>
<dbReference type="STRING" id="82633.GCA_000974605_02733"/>
<reference evidence="1 2" key="1">
    <citation type="submission" date="2017-12" db="EMBL/GenBank/DDBJ databases">
        <title>Genome sequence of the active heterotrophic nitrifier-denitrifier, Cupriavidus pauculus UM1.</title>
        <authorList>
            <person name="Putonti C."/>
            <person name="Castignetti D."/>
        </authorList>
    </citation>
    <scope>NUCLEOTIDE SEQUENCE [LARGE SCALE GENOMIC DNA]</scope>
    <source>
        <strain evidence="1 2">UM1</strain>
    </source>
</reference>
<accession>A0A2N5C2Q1</accession>
<name>A0A2N5C2Q1_9BURK</name>
<dbReference type="OrthoDB" id="8966852at2"/>
<gene>
    <name evidence="1" type="ORF">CYJ10_32325</name>
</gene>
<dbReference type="Proteomes" id="UP000234341">
    <property type="component" value="Unassembled WGS sequence"/>
</dbReference>
<dbReference type="AlphaFoldDB" id="A0A2N5C2Q1"/>
<sequence length="227" mass="24134">MTRSPVLPILVIMSHRLVGRQVSRLDDGETIANMNRLTSLFQGVAIASMLAGCARPPLIPAAPSNARICCTSLASLPTQPLELDESVSIAFDAERSPVFSFPEGNGAFAAFQLPDGAAASTLRLRAFVSSSTLPLATIVRANVMFLDAQHAPIPAAREAALTLERRVFRTSYGDGVFAVPPTAAYAIVYTGSPRSARAIARSENGTRYAIPFSYTGDVDVLLQKAPQ</sequence>
<comment type="caution">
    <text evidence="1">The sequence shown here is derived from an EMBL/GenBank/DDBJ whole genome shotgun (WGS) entry which is preliminary data.</text>
</comment>
<organism evidence="1 2">
    <name type="scientific">Cupriavidus pauculus</name>
    <dbReference type="NCBI Taxonomy" id="82633"/>
    <lineage>
        <taxon>Bacteria</taxon>
        <taxon>Pseudomonadati</taxon>
        <taxon>Pseudomonadota</taxon>
        <taxon>Betaproteobacteria</taxon>
        <taxon>Burkholderiales</taxon>
        <taxon>Burkholderiaceae</taxon>
        <taxon>Cupriavidus</taxon>
    </lineage>
</organism>
<proteinExistence type="predicted"/>
<evidence type="ECO:0000313" key="2">
    <source>
        <dbReference type="Proteomes" id="UP000234341"/>
    </source>
</evidence>